<feature type="domain" description="Methyltransferase type 11" evidence="1">
    <location>
        <begin position="37"/>
        <end position="116"/>
    </location>
</feature>
<accession>M2U6V5</accession>
<gene>
    <name evidence="2" type="ORF">C725_0719</name>
</gene>
<dbReference type="RefSeq" id="WP_008600209.1">
    <property type="nucleotide sequence ID" value="NZ_AMRV01000002.1"/>
</dbReference>
<dbReference type="Gene3D" id="3.40.50.150">
    <property type="entry name" value="Vaccinia Virus protein VP39"/>
    <property type="match status" value="1"/>
</dbReference>
<dbReference type="SUPFAM" id="SSF53335">
    <property type="entry name" value="S-adenosyl-L-methionine-dependent methyltransferases"/>
    <property type="match status" value="1"/>
</dbReference>
<dbReference type="CDD" id="cd02440">
    <property type="entry name" value="AdoMet_MTases"/>
    <property type="match status" value="1"/>
</dbReference>
<dbReference type="Pfam" id="PF08241">
    <property type="entry name" value="Methyltransf_11"/>
    <property type="match status" value="1"/>
</dbReference>
<keyword evidence="3" id="KW-1185">Reference proteome</keyword>
<organism evidence="2 3">
    <name type="scientific">Pacificimonas flava</name>
    <dbReference type="NCBI Taxonomy" id="1234595"/>
    <lineage>
        <taxon>Bacteria</taxon>
        <taxon>Pseudomonadati</taxon>
        <taxon>Pseudomonadota</taxon>
        <taxon>Alphaproteobacteria</taxon>
        <taxon>Sphingomonadales</taxon>
        <taxon>Sphingosinicellaceae</taxon>
        <taxon>Pacificimonas</taxon>
    </lineage>
</organism>
<sequence length="245" mass="27315">MDATYDRIGGDYAATRRPDPRIAAAVERALGNADIVLNVGAGTGAYEPEDRRTVAVEPSITMIRQRRSRGSALAVQGRAEALPFADRRFDAAMALLTIHHWTDPVRGLQDMRRVTRGRIVLLTFDPASRGTWLTDYLPGLIALDAAQLPAMSFYGEYLGKVDILPVPIPDDCTDGFLYAFWRRPSAYLDPARRAGSSSFWALPNVDAAMWRLEDDLKSGVWTRRYGHLLKEEVFDAGYRLVVTAR</sequence>
<evidence type="ECO:0000259" key="1">
    <source>
        <dbReference type="Pfam" id="PF08241"/>
    </source>
</evidence>
<protein>
    <submittedName>
        <fullName evidence="2">Putative merR-family transcriptional regulator</fullName>
    </submittedName>
</protein>
<reference evidence="2 3" key="1">
    <citation type="journal article" date="2013" name="Genome Announc.">
        <title>Draft Genome Sequence of Strain JLT2015T, Belonging to the Family Sphingomonadaceae of the Alphaproteobacteria.</title>
        <authorList>
            <person name="Tang K."/>
            <person name="Liu K."/>
            <person name="Li S."/>
            <person name="Jiao N."/>
        </authorList>
    </citation>
    <scope>NUCLEOTIDE SEQUENCE [LARGE SCALE GENOMIC DNA]</scope>
    <source>
        <strain evidence="2 3">JLT2015</strain>
    </source>
</reference>
<name>M2U6V5_9SPHN</name>
<evidence type="ECO:0000313" key="2">
    <source>
        <dbReference type="EMBL" id="EMD83747.1"/>
    </source>
</evidence>
<evidence type="ECO:0000313" key="3">
    <source>
        <dbReference type="Proteomes" id="UP000011717"/>
    </source>
</evidence>
<dbReference type="InterPro" id="IPR029063">
    <property type="entry name" value="SAM-dependent_MTases_sf"/>
</dbReference>
<proteinExistence type="predicted"/>
<dbReference type="EMBL" id="AMRV01000002">
    <property type="protein sequence ID" value="EMD83747.1"/>
    <property type="molecule type" value="Genomic_DNA"/>
</dbReference>
<dbReference type="Proteomes" id="UP000011717">
    <property type="component" value="Unassembled WGS sequence"/>
</dbReference>
<dbReference type="GO" id="GO:0008757">
    <property type="term" value="F:S-adenosylmethionine-dependent methyltransferase activity"/>
    <property type="evidence" value="ECO:0007669"/>
    <property type="project" value="InterPro"/>
</dbReference>
<dbReference type="InterPro" id="IPR013216">
    <property type="entry name" value="Methyltransf_11"/>
</dbReference>
<dbReference type="AlphaFoldDB" id="M2U6V5"/>
<comment type="caution">
    <text evidence="2">The sequence shown here is derived from an EMBL/GenBank/DDBJ whole genome shotgun (WGS) entry which is preliminary data.</text>
</comment>
<dbReference type="OrthoDB" id="9787738at2"/>